<proteinExistence type="predicted"/>
<evidence type="ECO:0000313" key="2">
    <source>
        <dbReference type="EMBL" id="GGD13896.1"/>
    </source>
</evidence>
<reference evidence="3" key="1">
    <citation type="journal article" date="2019" name="Int. J. Syst. Evol. Microbiol.">
        <title>The Global Catalogue of Microorganisms (GCM) 10K type strain sequencing project: providing services to taxonomists for standard genome sequencing and annotation.</title>
        <authorList>
            <consortium name="The Broad Institute Genomics Platform"/>
            <consortium name="The Broad Institute Genome Sequencing Center for Infectious Disease"/>
            <person name="Wu L."/>
            <person name="Ma J."/>
        </authorList>
    </citation>
    <scope>NUCLEOTIDE SEQUENCE [LARGE SCALE GENOMIC DNA]</scope>
    <source>
        <strain evidence="3">CGMCC 1.15353</strain>
    </source>
</reference>
<organism evidence="2 3">
    <name type="scientific">Pontibacillus salipaludis</name>
    <dbReference type="NCBI Taxonomy" id="1697394"/>
    <lineage>
        <taxon>Bacteria</taxon>
        <taxon>Bacillati</taxon>
        <taxon>Bacillota</taxon>
        <taxon>Bacilli</taxon>
        <taxon>Bacillales</taxon>
        <taxon>Bacillaceae</taxon>
        <taxon>Pontibacillus</taxon>
    </lineage>
</organism>
<accession>A0ABQ1Q5J7</accession>
<keyword evidence="1" id="KW-0472">Membrane</keyword>
<gene>
    <name evidence="2" type="ORF">GCM10011389_21940</name>
</gene>
<dbReference type="RefSeq" id="WP_188653665.1">
    <property type="nucleotide sequence ID" value="NZ_BMIN01000008.1"/>
</dbReference>
<protein>
    <submittedName>
        <fullName evidence="2">Uncharacterized protein</fullName>
    </submittedName>
</protein>
<keyword evidence="3" id="KW-1185">Reference proteome</keyword>
<feature type="transmembrane region" description="Helical" evidence="1">
    <location>
        <begin position="5"/>
        <end position="22"/>
    </location>
</feature>
<sequence length="58" mass="6487">MIKFLFYLMIVLAALFAISFFFSIFTAGVIPVIDGVAAIVCAWNARSLKKRIRTKTTT</sequence>
<name>A0ABQ1Q5J7_9BACI</name>
<dbReference type="Proteomes" id="UP000642571">
    <property type="component" value="Unassembled WGS sequence"/>
</dbReference>
<keyword evidence="1" id="KW-0812">Transmembrane</keyword>
<evidence type="ECO:0000256" key="1">
    <source>
        <dbReference type="SAM" id="Phobius"/>
    </source>
</evidence>
<comment type="caution">
    <text evidence="2">The sequence shown here is derived from an EMBL/GenBank/DDBJ whole genome shotgun (WGS) entry which is preliminary data.</text>
</comment>
<keyword evidence="1" id="KW-1133">Transmembrane helix</keyword>
<feature type="transmembrane region" description="Helical" evidence="1">
    <location>
        <begin position="28"/>
        <end position="45"/>
    </location>
</feature>
<dbReference type="EMBL" id="BMIN01000008">
    <property type="protein sequence ID" value="GGD13896.1"/>
    <property type="molecule type" value="Genomic_DNA"/>
</dbReference>
<evidence type="ECO:0000313" key="3">
    <source>
        <dbReference type="Proteomes" id="UP000642571"/>
    </source>
</evidence>